<keyword evidence="11" id="KW-1185">Reference proteome</keyword>
<dbReference type="GO" id="GO:0004222">
    <property type="term" value="F:metalloendopeptidase activity"/>
    <property type="evidence" value="ECO:0007669"/>
    <property type="project" value="InterPro"/>
</dbReference>
<dbReference type="OrthoDB" id="5332336at2759"/>
<protein>
    <submittedName>
        <fullName evidence="10">Zincin</fullName>
    </submittedName>
</protein>
<dbReference type="RefSeq" id="XP_040635846.1">
    <property type="nucleotide sequence ID" value="XM_040786619.1"/>
</dbReference>
<keyword evidence="6" id="KW-0482">Metalloprotease</keyword>
<dbReference type="InterPro" id="IPR023612">
    <property type="entry name" value="Peptidase_M4"/>
</dbReference>
<dbReference type="Gene3D" id="3.10.170.10">
    <property type="match status" value="1"/>
</dbReference>
<dbReference type="STRING" id="1388766.A0A017S559"/>
<dbReference type="GeneID" id="63701743"/>
<feature type="domain" description="Peptidase M4" evidence="8">
    <location>
        <begin position="116"/>
        <end position="207"/>
    </location>
</feature>
<keyword evidence="4" id="KW-0378">Hydrolase</keyword>
<dbReference type="Proteomes" id="UP000019804">
    <property type="component" value="Unassembled WGS sequence"/>
</dbReference>
<accession>A0A017S559</accession>
<evidence type="ECO:0000256" key="7">
    <source>
        <dbReference type="SAM" id="MobiDB-lite"/>
    </source>
</evidence>
<dbReference type="Pfam" id="PF01447">
    <property type="entry name" value="Peptidase_M4"/>
    <property type="match status" value="1"/>
</dbReference>
<evidence type="ECO:0000259" key="8">
    <source>
        <dbReference type="Pfam" id="PF01447"/>
    </source>
</evidence>
<evidence type="ECO:0000256" key="2">
    <source>
        <dbReference type="ARBA" id="ARBA00022670"/>
    </source>
</evidence>
<feature type="compositionally biased region" description="Polar residues" evidence="7">
    <location>
        <begin position="83"/>
        <end position="93"/>
    </location>
</feature>
<evidence type="ECO:0000313" key="11">
    <source>
        <dbReference type="Proteomes" id="UP000019804"/>
    </source>
</evidence>
<dbReference type="Pfam" id="PF02868">
    <property type="entry name" value="Peptidase_M4_C"/>
    <property type="match status" value="1"/>
</dbReference>
<sequence length="351" mass="38960">MTICCCIVPEYLLKTIVEKGKTPQHVIHACQSTLENSKHLQSSRVEAIVSAQRQSPSEAEEREAALSTLAYDAKHRTVARPTHQLNRTVYDSQNSRDDPPPRDKIAIKEGGALISEAEDPTKNANECYIGLKKTYDFFFKFFQRNSINSRGMPLDSFVHFGVHFNNAFWNGSSPISLVFGDGDGILFNGFTDELDVMAHEYTHGVVQYTSPLNYTFQSGSLNESLADVFATMSNWLIGEGIWTAGVNGSALRDMKNPGTAYDDDRIGKDNQLAHWKDFKKLDISLDNGGGMLGKSIGSIWYKALTGGKLGRDATFKEFADLIIKNAGKHGDEIKEAWELVGYPFPDSKSEL</sequence>
<dbReference type="GO" id="GO:0006508">
    <property type="term" value="P:proteolysis"/>
    <property type="evidence" value="ECO:0007669"/>
    <property type="project" value="UniProtKB-KW"/>
</dbReference>
<proteinExistence type="inferred from homology"/>
<dbReference type="PANTHER" id="PTHR43579:SF1">
    <property type="entry name" value="NEUTRAL METALLOPROTEINASE"/>
    <property type="match status" value="1"/>
</dbReference>
<dbReference type="PRINTS" id="PR00730">
    <property type="entry name" value="THERMOLYSIN"/>
</dbReference>
<evidence type="ECO:0000259" key="9">
    <source>
        <dbReference type="Pfam" id="PF02868"/>
    </source>
</evidence>
<dbReference type="HOGENOM" id="CLU_008590_0_1_1"/>
<dbReference type="Gene3D" id="1.10.390.10">
    <property type="entry name" value="Neutral Protease Domain 2"/>
    <property type="match status" value="1"/>
</dbReference>
<evidence type="ECO:0000256" key="1">
    <source>
        <dbReference type="ARBA" id="ARBA00009388"/>
    </source>
</evidence>
<evidence type="ECO:0000256" key="3">
    <source>
        <dbReference type="ARBA" id="ARBA00022723"/>
    </source>
</evidence>
<organism evidence="10 11">
    <name type="scientific">Aspergillus ruber (strain CBS 135680)</name>
    <dbReference type="NCBI Taxonomy" id="1388766"/>
    <lineage>
        <taxon>Eukaryota</taxon>
        <taxon>Fungi</taxon>
        <taxon>Dikarya</taxon>
        <taxon>Ascomycota</taxon>
        <taxon>Pezizomycotina</taxon>
        <taxon>Eurotiomycetes</taxon>
        <taxon>Eurotiomycetidae</taxon>
        <taxon>Eurotiales</taxon>
        <taxon>Aspergillaceae</taxon>
        <taxon>Aspergillus</taxon>
        <taxon>Aspergillus subgen. Aspergillus</taxon>
    </lineage>
</organism>
<evidence type="ECO:0000313" key="10">
    <source>
        <dbReference type="EMBL" id="EYE92158.1"/>
    </source>
</evidence>
<dbReference type="GO" id="GO:0046872">
    <property type="term" value="F:metal ion binding"/>
    <property type="evidence" value="ECO:0007669"/>
    <property type="project" value="UniProtKB-KW"/>
</dbReference>
<gene>
    <name evidence="10" type="ORF">EURHEDRAFT_517971</name>
</gene>
<feature type="region of interest" description="Disordered" evidence="7">
    <location>
        <begin position="82"/>
        <end position="103"/>
    </location>
</feature>
<name>A0A017S559_ASPRC</name>
<dbReference type="InterPro" id="IPR052759">
    <property type="entry name" value="Metalloprotease_M4"/>
</dbReference>
<keyword evidence="5" id="KW-0862">Zinc</keyword>
<reference evidence="11" key="1">
    <citation type="journal article" date="2014" name="Nat. Commun.">
        <title>Genomic adaptations of the halophilic Dead Sea filamentous fungus Eurotium rubrum.</title>
        <authorList>
            <person name="Kis-Papo T."/>
            <person name="Weig A.R."/>
            <person name="Riley R."/>
            <person name="Persoh D."/>
            <person name="Salamov A."/>
            <person name="Sun H."/>
            <person name="Lipzen A."/>
            <person name="Wasser S.P."/>
            <person name="Rambold G."/>
            <person name="Grigoriev I.V."/>
            <person name="Nevo E."/>
        </authorList>
    </citation>
    <scope>NUCLEOTIDE SEQUENCE [LARGE SCALE GENOMIC DNA]</scope>
    <source>
        <strain evidence="11">CBS 135680</strain>
    </source>
</reference>
<feature type="domain" description="Peptidase M4 C-terminal" evidence="9">
    <location>
        <begin position="211"/>
        <end position="340"/>
    </location>
</feature>
<keyword evidence="3" id="KW-0479">Metal-binding</keyword>
<dbReference type="EMBL" id="KK088439">
    <property type="protein sequence ID" value="EYE92158.1"/>
    <property type="molecule type" value="Genomic_DNA"/>
</dbReference>
<feature type="compositionally biased region" description="Basic and acidic residues" evidence="7">
    <location>
        <begin position="94"/>
        <end position="103"/>
    </location>
</feature>
<dbReference type="InterPro" id="IPR001570">
    <property type="entry name" value="Peptidase_M4_C_domain"/>
</dbReference>
<comment type="similarity">
    <text evidence="1">Belongs to the peptidase M4 family.</text>
</comment>
<dbReference type="InterPro" id="IPR013856">
    <property type="entry name" value="Peptidase_M4_domain"/>
</dbReference>
<dbReference type="InterPro" id="IPR027268">
    <property type="entry name" value="Peptidase_M4/M1_CTD_sf"/>
</dbReference>
<evidence type="ECO:0000256" key="6">
    <source>
        <dbReference type="ARBA" id="ARBA00023049"/>
    </source>
</evidence>
<keyword evidence="2" id="KW-0645">Protease</keyword>
<evidence type="ECO:0000256" key="5">
    <source>
        <dbReference type="ARBA" id="ARBA00022833"/>
    </source>
</evidence>
<dbReference type="AlphaFoldDB" id="A0A017S559"/>
<dbReference type="SUPFAM" id="SSF55486">
    <property type="entry name" value="Metalloproteases ('zincins'), catalytic domain"/>
    <property type="match status" value="1"/>
</dbReference>
<dbReference type="PANTHER" id="PTHR43579">
    <property type="match status" value="1"/>
</dbReference>
<dbReference type="CDD" id="cd09597">
    <property type="entry name" value="M4_TLP"/>
    <property type="match status" value="1"/>
</dbReference>
<evidence type="ECO:0000256" key="4">
    <source>
        <dbReference type="ARBA" id="ARBA00022801"/>
    </source>
</evidence>